<protein>
    <recommendedName>
        <fullName evidence="4">Ribosome hibernation promoting factor</fullName>
    </recommendedName>
    <alternativeName>
        <fullName evidence="5">Hibernation factor HPF</fullName>
    </alternativeName>
</protein>
<evidence type="ECO:0000256" key="3">
    <source>
        <dbReference type="ARBA" id="ARBA00038695"/>
    </source>
</evidence>
<comment type="similarity">
    <text evidence="2">Belongs to the HPF/YfiA ribosome-associated protein family. Short HPF subfamily.</text>
</comment>
<evidence type="ECO:0000256" key="6">
    <source>
        <dbReference type="SAM" id="MobiDB-lite"/>
    </source>
</evidence>
<accession>A0ABU9HD47</accession>
<dbReference type="Gene3D" id="3.30.160.100">
    <property type="entry name" value="Ribosome hibernation promotion factor-like"/>
    <property type="match status" value="1"/>
</dbReference>
<dbReference type="NCBIfam" id="TIGR00741">
    <property type="entry name" value="yfiA"/>
    <property type="match status" value="1"/>
</dbReference>
<comment type="subunit">
    <text evidence="3">Associates exclusively with 100S ribosomes, which are dimers of 70S ribosomes.</text>
</comment>
<evidence type="ECO:0000313" key="7">
    <source>
        <dbReference type="EMBL" id="MEL0659822.1"/>
    </source>
</evidence>
<sequence>MKINTSGHHVDITDSIKEHLEEKFAKVSTHFPSLISLDIIISKEHGEFNVEIRTNYEGTSLAAKGNDPVMYPAIASAAKKLDTVLKHRKGQLKADLHEKPELIEPESTDEVEEEIN</sequence>
<evidence type="ECO:0000256" key="4">
    <source>
        <dbReference type="ARBA" id="ARBA00041148"/>
    </source>
</evidence>
<dbReference type="InterPro" id="IPR003489">
    <property type="entry name" value="RHF/RaiA"/>
</dbReference>
<gene>
    <name evidence="7" type="primary">raiA</name>
    <name evidence="7" type="ORF">V6255_11805</name>
</gene>
<dbReference type="PANTHER" id="PTHR33231:SF1">
    <property type="entry name" value="30S RIBOSOMAL PROTEIN"/>
    <property type="match status" value="1"/>
</dbReference>
<name>A0ABU9HD47_9GAMM</name>
<comment type="caution">
    <text evidence="7">The sequence shown here is derived from an EMBL/GenBank/DDBJ whole genome shotgun (WGS) entry which is preliminary data.</text>
</comment>
<dbReference type="SUPFAM" id="SSF69754">
    <property type="entry name" value="Ribosome binding protein Y (YfiA homologue)"/>
    <property type="match status" value="1"/>
</dbReference>
<evidence type="ECO:0000256" key="5">
    <source>
        <dbReference type="ARBA" id="ARBA00041319"/>
    </source>
</evidence>
<proteinExistence type="inferred from homology"/>
<reference evidence="7 8" key="1">
    <citation type="submission" date="2024-02" db="EMBL/GenBank/DDBJ databases">
        <title>Bacteria isolated from the canopy kelp, Nereocystis luetkeana.</title>
        <authorList>
            <person name="Pfister C.A."/>
            <person name="Younker I.T."/>
            <person name="Light S.H."/>
        </authorList>
    </citation>
    <scope>NUCLEOTIDE SEQUENCE [LARGE SCALE GENOMIC DNA]</scope>
    <source>
        <strain evidence="7 8">TI.2.07</strain>
    </source>
</reference>
<evidence type="ECO:0000256" key="2">
    <source>
        <dbReference type="ARBA" id="ARBA00038434"/>
    </source>
</evidence>
<feature type="compositionally biased region" description="Acidic residues" evidence="6">
    <location>
        <begin position="103"/>
        <end position="116"/>
    </location>
</feature>
<dbReference type="PANTHER" id="PTHR33231">
    <property type="entry name" value="30S RIBOSOMAL PROTEIN"/>
    <property type="match status" value="1"/>
</dbReference>
<dbReference type="RefSeq" id="WP_341628343.1">
    <property type="nucleotide sequence ID" value="NZ_JBAKBA010000026.1"/>
</dbReference>
<dbReference type="Proteomes" id="UP001366060">
    <property type="component" value="Unassembled WGS sequence"/>
</dbReference>
<organism evidence="7 8">
    <name type="scientific">Psychromonas arctica</name>
    <dbReference type="NCBI Taxonomy" id="168275"/>
    <lineage>
        <taxon>Bacteria</taxon>
        <taxon>Pseudomonadati</taxon>
        <taxon>Pseudomonadota</taxon>
        <taxon>Gammaproteobacteria</taxon>
        <taxon>Alteromonadales</taxon>
        <taxon>Psychromonadaceae</taxon>
        <taxon>Psychromonas</taxon>
    </lineage>
</organism>
<feature type="region of interest" description="Disordered" evidence="6">
    <location>
        <begin position="96"/>
        <end position="116"/>
    </location>
</feature>
<dbReference type="EMBL" id="JBAKBA010000026">
    <property type="protein sequence ID" value="MEL0659822.1"/>
    <property type="molecule type" value="Genomic_DNA"/>
</dbReference>
<dbReference type="InterPro" id="IPR036567">
    <property type="entry name" value="RHF-like"/>
</dbReference>
<evidence type="ECO:0000256" key="1">
    <source>
        <dbReference type="ARBA" id="ARBA00022845"/>
    </source>
</evidence>
<keyword evidence="1" id="KW-0810">Translation regulation</keyword>
<dbReference type="InterPro" id="IPR050574">
    <property type="entry name" value="HPF/YfiA_ribosome-assoc"/>
</dbReference>
<evidence type="ECO:0000313" key="8">
    <source>
        <dbReference type="Proteomes" id="UP001366060"/>
    </source>
</evidence>
<keyword evidence="8" id="KW-1185">Reference proteome</keyword>
<dbReference type="Pfam" id="PF02482">
    <property type="entry name" value="Ribosomal_S30AE"/>
    <property type="match status" value="1"/>
</dbReference>